<dbReference type="InterPro" id="IPR001763">
    <property type="entry name" value="Rhodanese-like_dom"/>
</dbReference>
<evidence type="ECO:0000313" key="6">
    <source>
        <dbReference type="Proteomes" id="UP000245469"/>
    </source>
</evidence>
<feature type="domain" description="Rhodanese" evidence="4">
    <location>
        <begin position="174"/>
        <end position="291"/>
    </location>
</feature>
<name>A0A315ZTS7_9ACTN</name>
<dbReference type="Proteomes" id="UP000245469">
    <property type="component" value="Unassembled WGS sequence"/>
</dbReference>
<feature type="compositionally biased region" description="Polar residues" evidence="3">
    <location>
        <begin position="283"/>
        <end position="300"/>
    </location>
</feature>
<sequence>MSLRPPLIDAAELAATAARGWRTTDGTPVRVLDVRWRLGAADGRDQHAAGHVPGAVYVDLDTELAVPASEHGPADGRHPLPTREALQASARRWGLHDGDAVVVYDDWDSFAAARAWWLLRHAGIVDVRVLDGGLSAWKAAGQPLETGDVTPAPGSVELSWGHQPVLTIDEAAALPERGVLLDARAGERYRGEVEPVDPVGGHIPGAVSLPTASHVDGGRFRTPEQLREAFASVGVPVTGEDDDGETPVGAYCGSGVTASHTVLALELAGLRGALYPGSWSQWSNTPGRPVATGTQPTPSSLAEPAGAPR</sequence>
<dbReference type="CDD" id="cd01449">
    <property type="entry name" value="TST_Repeat_2"/>
    <property type="match status" value="1"/>
</dbReference>
<evidence type="ECO:0000259" key="4">
    <source>
        <dbReference type="PROSITE" id="PS50206"/>
    </source>
</evidence>
<keyword evidence="2" id="KW-0677">Repeat</keyword>
<dbReference type="Pfam" id="PF00581">
    <property type="entry name" value="Rhodanese"/>
    <property type="match status" value="2"/>
</dbReference>
<dbReference type="SUPFAM" id="SSF52821">
    <property type="entry name" value="Rhodanese/Cell cycle control phosphatase"/>
    <property type="match status" value="2"/>
</dbReference>
<dbReference type="InterPro" id="IPR036873">
    <property type="entry name" value="Rhodanese-like_dom_sf"/>
</dbReference>
<evidence type="ECO:0000256" key="1">
    <source>
        <dbReference type="ARBA" id="ARBA00022679"/>
    </source>
</evidence>
<dbReference type="RefSeq" id="WP_245961921.1">
    <property type="nucleotide sequence ID" value="NZ_QGDQ01000031.1"/>
</dbReference>
<keyword evidence="1 5" id="KW-0808">Transferase</keyword>
<protein>
    <submittedName>
        <fullName evidence="5">Thiosulfate/3-mercaptopyruvate sulfurtransferase</fullName>
    </submittedName>
</protein>
<dbReference type="Gene3D" id="3.40.250.10">
    <property type="entry name" value="Rhodanese-like domain"/>
    <property type="match status" value="2"/>
</dbReference>
<organism evidence="5 6">
    <name type="scientific">Quadrisphaera granulorum</name>
    <dbReference type="NCBI Taxonomy" id="317664"/>
    <lineage>
        <taxon>Bacteria</taxon>
        <taxon>Bacillati</taxon>
        <taxon>Actinomycetota</taxon>
        <taxon>Actinomycetes</taxon>
        <taxon>Kineosporiales</taxon>
        <taxon>Kineosporiaceae</taxon>
        <taxon>Quadrisphaera</taxon>
    </lineage>
</organism>
<evidence type="ECO:0000256" key="3">
    <source>
        <dbReference type="SAM" id="MobiDB-lite"/>
    </source>
</evidence>
<gene>
    <name evidence="5" type="ORF">BXY45_13134</name>
</gene>
<keyword evidence="5" id="KW-0670">Pyruvate</keyword>
<feature type="region of interest" description="Disordered" evidence="3">
    <location>
        <begin position="283"/>
        <end position="309"/>
    </location>
</feature>
<dbReference type="InterPro" id="IPR045078">
    <property type="entry name" value="TST/MPST-like"/>
</dbReference>
<proteinExistence type="predicted"/>
<dbReference type="CDD" id="cd01448">
    <property type="entry name" value="TST_Repeat_1"/>
    <property type="match status" value="1"/>
</dbReference>
<dbReference type="AlphaFoldDB" id="A0A315ZTS7"/>
<comment type="caution">
    <text evidence="5">The sequence shown here is derived from an EMBL/GenBank/DDBJ whole genome shotgun (WGS) entry which is preliminary data.</text>
</comment>
<dbReference type="SMART" id="SM00450">
    <property type="entry name" value="RHOD"/>
    <property type="match status" value="2"/>
</dbReference>
<dbReference type="EMBL" id="QGDQ01000031">
    <property type="protein sequence ID" value="PWJ48310.1"/>
    <property type="molecule type" value="Genomic_DNA"/>
</dbReference>
<keyword evidence="6" id="KW-1185">Reference proteome</keyword>
<dbReference type="GO" id="GO:0004792">
    <property type="term" value="F:thiosulfate-cyanide sulfurtransferase activity"/>
    <property type="evidence" value="ECO:0007669"/>
    <property type="project" value="TreeGrafter"/>
</dbReference>
<reference evidence="5 6" key="1">
    <citation type="submission" date="2018-03" db="EMBL/GenBank/DDBJ databases">
        <title>Genomic Encyclopedia of Archaeal and Bacterial Type Strains, Phase II (KMG-II): from individual species to whole genera.</title>
        <authorList>
            <person name="Goeker M."/>
        </authorList>
    </citation>
    <scope>NUCLEOTIDE SEQUENCE [LARGE SCALE GENOMIC DNA]</scope>
    <source>
        <strain evidence="5 6">DSM 44889</strain>
    </source>
</reference>
<evidence type="ECO:0000256" key="2">
    <source>
        <dbReference type="ARBA" id="ARBA00022737"/>
    </source>
</evidence>
<feature type="domain" description="Rhodanese" evidence="4">
    <location>
        <begin position="25"/>
        <end position="146"/>
    </location>
</feature>
<dbReference type="PANTHER" id="PTHR11364:SF27">
    <property type="entry name" value="SULFURTRANSFERASE"/>
    <property type="match status" value="1"/>
</dbReference>
<dbReference type="PANTHER" id="PTHR11364">
    <property type="entry name" value="THIOSULFATE SULFERTANSFERASE"/>
    <property type="match status" value="1"/>
</dbReference>
<accession>A0A315ZTS7</accession>
<evidence type="ECO:0000313" key="5">
    <source>
        <dbReference type="EMBL" id="PWJ48310.1"/>
    </source>
</evidence>
<dbReference type="PROSITE" id="PS50206">
    <property type="entry name" value="RHODANESE_3"/>
    <property type="match status" value="2"/>
</dbReference>